<dbReference type="PANTHER" id="PTHR46832:SF1">
    <property type="entry name" value="5'-METHYLTHIOADENOSINE_S-ADENOSYLHOMOCYSTEINE NUCLEOSIDASE"/>
    <property type="match status" value="1"/>
</dbReference>
<dbReference type="GO" id="GO:0005829">
    <property type="term" value="C:cytosol"/>
    <property type="evidence" value="ECO:0007669"/>
    <property type="project" value="TreeGrafter"/>
</dbReference>
<evidence type="ECO:0000313" key="4">
    <source>
        <dbReference type="Proteomes" id="UP000198949"/>
    </source>
</evidence>
<dbReference type="AlphaFoldDB" id="A0A1G6W0D6"/>
<dbReference type="GO" id="GO:0019284">
    <property type="term" value="P:L-methionine salvage from S-adenosylmethionine"/>
    <property type="evidence" value="ECO:0007669"/>
    <property type="project" value="TreeGrafter"/>
</dbReference>
<evidence type="ECO:0000313" key="3">
    <source>
        <dbReference type="EMBL" id="SDD59281.1"/>
    </source>
</evidence>
<protein>
    <submittedName>
        <fullName evidence="3">Nucleoside phosphorylase</fullName>
    </submittedName>
</protein>
<dbReference type="RefSeq" id="WP_177154880.1">
    <property type="nucleotide sequence ID" value="NZ_FNAD01000005.1"/>
</dbReference>
<evidence type="ECO:0000259" key="2">
    <source>
        <dbReference type="Pfam" id="PF01048"/>
    </source>
</evidence>
<feature type="domain" description="Nucleoside phosphorylase" evidence="2">
    <location>
        <begin position="21"/>
        <end position="249"/>
    </location>
</feature>
<reference evidence="4" key="1">
    <citation type="submission" date="2016-10" db="EMBL/GenBank/DDBJ databases">
        <authorList>
            <person name="Varghese N."/>
            <person name="Submissions S."/>
        </authorList>
    </citation>
    <scope>NUCLEOTIDE SEQUENCE [LARGE SCALE GENOMIC DNA]</scope>
    <source>
        <strain evidence="4">CGMCC 4.3516</strain>
    </source>
</reference>
<organism evidence="3 4">
    <name type="scientific">Glycomyces harbinensis</name>
    <dbReference type="NCBI Taxonomy" id="58114"/>
    <lineage>
        <taxon>Bacteria</taxon>
        <taxon>Bacillati</taxon>
        <taxon>Actinomycetota</taxon>
        <taxon>Actinomycetes</taxon>
        <taxon>Glycomycetales</taxon>
        <taxon>Glycomycetaceae</taxon>
        <taxon>Glycomyces</taxon>
    </lineage>
</organism>
<dbReference type="Pfam" id="PF01048">
    <property type="entry name" value="PNP_UDP_1"/>
    <property type="match status" value="1"/>
</dbReference>
<dbReference type="PANTHER" id="PTHR46832">
    <property type="entry name" value="5'-METHYLTHIOADENOSINE/S-ADENOSYLHOMOCYSTEINE NUCLEOSIDASE"/>
    <property type="match status" value="1"/>
</dbReference>
<accession>A0A1G6W0D6</accession>
<dbReference type="InterPro" id="IPR035994">
    <property type="entry name" value="Nucleoside_phosphorylase_sf"/>
</dbReference>
<dbReference type="GO" id="GO:0008782">
    <property type="term" value="F:adenosylhomocysteine nucleosidase activity"/>
    <property type="evidence" value="ECO:0007669"/>
    <property type="project" value="TreeGrafter"/>
</dbReference>
<dbReference type="EMBL" id="FNAD01000005">
    <property type="protein sequence ID" value="SDD59281.1"/>
    <property type="molecule type" value="Genomic_DNA"/>
</dbReference>
<dbReference type="InterPro" id="IPR000845">
    <property type="entry name" value="Nucleoside_phosphorylase_d"/>
</dbReference>
<dbReference type="Gene3D" id="3.40.50.1580">
    <property type="entry name" value="Nucleoside phosphorylase domain"/>
    <property type="match status" value="1"/>
</dbReference>
<dbReference type="STRING" id="58114.SAMN05216270_105235"/>
<keyword evidence="4" id="KW-1185">Reference proteome</keyword>
<dbReference type="GO" id="GO:0008930">
    <property type="term" value="F:methylthioadenosine nucleosidase activity"/>
    <property type="evidence" value="ECO:0007669"/>
    <property type="project" value="TreeGrafter"/>
</dbReference>
<dbReference type="SUPFAM" id="SSF53167">
    <property type="entry name" value="Purine and uridine phosphorylases"/>
    <property type="match status" value="1"/>
</dbReference>
<feature type="compositionally biased region" description="Basic and acidic residues" evidence="1">
    <location>
        <begin position="276"/>
        <end position="285"/>
    </location>
</feature>
<evidence type="ECO:0000256" key="1">
    <source>
        <dbReference type="SAM" id="MobiDB-lite"/>
    </source>
</evidence>
<feature type="region of interest" description="Disordered" evidence="1">
    <location>
        <begin position="257"/>
        <end position="285"/>
    </location>
</feature>
<sequence>MNTTDAPWAVFCMPLQLEYDEVRNLLRGGDFGTRKERDTHYATTALQGRHTGWNVALTVSDHQNEAAAVAVERAVAAFSPQVLFMVGIAGGRRDSAIGDVIAATEVYGYESGKETDEEVLTRIKTLPSSYRLTQEAREVDREGAWLDRLALPARSAPPRVHHRPLAAGNRVIAGNASLTAALLHRECGDAQGIEMEGYGALAAAWRNSDVDVMVVRGVSDLVGGKDDASDAANQPVAARNAGAFALALLEQLEPRTGRGTAWEPPRQPRHSAADPVADRRRSSIRVEGRDFNGANIVGGDQYGR</sequence>
<dbReference type="GO" id="GO:0009116">
    <property type="term" value="P:nucleoside metabolic process"/>
    <property type="evidence" value="ECO:0007669"/>
    <property type="project" value="InterPro"/>
</dbReference>
<dbReference type="Proteomes" id="UP000198949">
    <property type="component" value="Unassembled WGS sequence"/>
</dbReference>
<proteinExistence type="predicted"/>
<name>A0A1G6W0D6_9ACTN</name>
<gene>
    <name evidence="3" type="ORF">SAMN05216270_105235</name>
</gene>